<dbReference type="EMBL" id="MU032344">
    <property type="protein sequence ID" value="KAF3771033.1"/>
    <property type="molecule type" value="Genomic_DNA"/>
</dbReference>
<dbReference type="PANTHER" id="PTHR20855:SF52">
    <property type="entry name" value="ADIPONECTIN RECEPTOR PROTEIN"/>
    <property type="match status" value="1"/>
</dbReference>
<organism evidence="8 9">
    <name type="scientific">Cryphonectria parasitica (strain ATCC 38755 / EP155)</name>
    <dbReference type="NCBI Taxonomy" id="660469"/>
    <lineage>
        <taxon>Eukaryota</taxon>
        <taxon>Fungi</taxon>
        <taxon>Dikarya</taxon>
        <taxon>Ascomycota</taxon>
        <taxon>Pezizomycotina</taxon>
        <taxon>Sordariomycetes</taxon>
        <taxon>Sordariomycetidae</taxon>
        <taxon>Diaporthales</taxon>
        <taxon>Cryphonectriaceae</taxon>
        <taxon>Cryphonectria-Endothia species complex</taxon>
        <taxon>Cryphonectria</taxon>
    </lineage>
</organism>
<dbReference type="OrthoDB" id="529367at2759"/>
<keyword evidence="5 7" id="KW-0472">Membrane</keyword>
<dbReference type="GO" id="GO:0046872">
    <property type="term" value="F:metal ion binding"/>
    <property type="evidence" value="ECO:0007669"/>
    <property type="project" value="UniProtKB-KW"/>
</dbReference>
<keyword evidence="3 7" id="KW-0812">Transmembrane</keyword>
<dbReference type="Proteomes" id="UP000803844">
    <property type="component" value="Unassembled WGS sequence"/>
</dbReference>
<feature type="transmembrane region" description="Helical" evidence="7">
    <location>
        <begin position="219"/>
        <end position="239"/>
    </location>
</feature>
<dbReference type="RefSeq" id="XP_040781994.1">
    <property type="nucleotide sequence ID" value="XM_040916287.1"/>
</dbReference>
<keyword evidence="9" id="KW-1185">Reference proteome</keyword>
<evidence type="ECO:0000256" key="7">
    <source>
        <dbReference type="SAM" id="Phobius"/>
    </source>
</evidence>
<evidence type="ECO:0000313" key="9">
    <source>
        <dbReference type="Proteomes" id="UP000803844"/>
    </source>
</evidence>
<keyword evidence="4 7" id="KW-1133">Transmembrane helix</keyword>
<dbReference type="GO" id="GO:0038023">
    <property type="term" value="F:signaling receptor activity"/>
    <property type="evidence" value="ECO:0007669"/>
    <property type="project" value="TreeGrafter"/>
</dbReference>
<dbReference type="GO" id="GO:0006882">
    <property type="term" value="P:intracellular zinc ion homeostasis"/>
    <property type="evidence" value="ECO:0007669"/>
    <property type="project" value="TreeGrafter"/>
</dbReference>
<keyword evidence="6" id="KW-0862">Zinc</keyword>
<dbReference type="GO" id="GO:0016020">
    <property type="term" value="C:membrane"/>
    <property type="evidence" value="ECO:0007669"/>
    <property type="project" value="UniProtKB-SubCell"/>
</dbReference>
<name>A0A9P5CU49_CRYP1</name>
<feature type="transmembrane region" description="Helical" evidence="7">
    <location>
        <begin position="87"/>
        <end position="106"/>
    </location>
</feature>
<dbReference type="InterPro" id="IPR004254">
    <property type="entry name" value="AdipoR/HlyIII-related"/>
</dbReference>
<keyword evidence="6" id="KW-0479">Metal-binding</keyword>
<feature type="binding site" evidence="6">
    <location>
        <position position="217"/>
    </location>
    <ligand>
        <name>Zn(2+)</name>
        <dbReference type="ChEBI" id="CHEBI:29105"/>
    </ligand>
</feature>
<comment type="caution">
    <text evidence="8">The sequence shown here is derived from an EMBL/GenBank/DDBJ whole genome shotgun (WGS) entry which is preliminary data.</text>
</comment>
<feature type="binding site" evidence="6">
    <location>
        <position position="221"/>
    </location>
    <ligand>
        <name>Zn(2+)</name>
        <dbReference type="ChEBI" id="CHEBI:29105"/>
    </ligand>
</feature>
<evidence type="ECO:0000313" key="8">
    <source>
        <dbReference type="EMBL" id="KAF3771033.1"/>
    </source>
</evidence>
<evidence type="ECO:0000256" key="6">
    <source>
        <dbReference type="PIRSR" id="PIRSR604254-1"/>
    </source>
</evidence>
<gene>
    <name evidence="8" type="ORF">M406DRAFT_244876</name>
</gene>
<feature type="transmembrane region" description="Helical" evidence="7">
    <location>
        <begin position="115"/>
        <end position="134"/>
    </location>
</feature>
<reference evidence="8" key="1">
    <citation type="journal article" date="2020" name="Phytopathology">
        <title>Genome sequence of the chestnut blight fungus Cryphonectria parasitica EP155: A fundamental resource for an archetypical invasive plant pathogen.</title>
        <authorList>
            <person name="Crouch J.A."/>
            <person name="Dawe A."/>
            <person name="Aerts A."/>
            <person name="Barry K."/>
            <person name="Churchill A.C.L."/>
            <person name="Grimwood J."/>
            <person name="Hillman B."/>
            <person name="Milgroom M.G."/>
            <person name="Pangilinan J."/>
            <person name="Smith M."/>
            <person name="Salamov A."/>
            <person name="Schmutz J."/>
            <person name="Yadav J."/>
            <person name="Grigoriev I.V."/>
            <person name="Nuss D."/>
        </authorList>
    </citation>
    <scope>NUCLEOTIDE SEQUENCE</scope>
    <source>
        <strain evidence="8">EP155</strain>
    </source>
</reference>
<feature type="non-terminal residue" evidence="8">
    <location>
        <position position="1"/>
    </location>
</feature>
<protein>
    <submittedName>
        <fullName evidence="8">Hly-III related protein</fullName>
    </submittedName>
</protein>
<dbReference type="Pfam" id="PF03006">
    <property type="entry name" value="HlyIII"/>
    <property type="match status" value="1"/>
</dbReference>
<evidence type="ECO:0000256" key="4">
    <source>
        <dbReference type="ARBA" id="ARBA00022989"/>
    </source>
</evidence>
<feature type="transmembrane region" description="Helical" evidence="7">
    <location>
        <begin position="14"/>
        <end position="33"/>
    </location>
</feature>
<dbReference type="PANTHER" id="PTHR20855">
    <property type="entry name" value="ADIPOR/PROGESTIN RECEPTOR-RELATED"/>
    <property type="match status" value="1"/>
</dbReference>
<evidence type="ECO:0000256" key="3">
    <source>
        <dbReference type="ARBA" id="ARBA00022692"/>
    </source>
</evidence>
<comment type="similarity">
    <text evidence="2">Belongs to the ADIPOR family.</text>
</comment>
<dbReference type="AlphaFoldDB" id="A0A9P5CU49"/>
<feature type="binding site" evidence="6">
    <location>
        <position position="69"/>
    </location>
    <ligand>
        <name>Zn(2+)</name>
        <dbReference type="ChEBI" id="CHEBI:29105"/>
    </ligand>
</feature>
<proteinExistence type="inferred from homology"/>
<feature type="transmembrane region" description="Helical" evidence="7">
    <location>
        <begin position="179"/>
        <end position="199"/>
    </location>
</feature>
<sequence length="249" mass="27015">VSSWLYVHNETVNIYSHVIGALVFLVLPSYVFAVSIPGRYPVATVADVLVCSTYFLGVAVCFVLSTVFHTLMAHSPALYALGMKIDIQGVLVLMWSATVPLVYYTFQCEEGVVRAAYGIVFTALAGACSAVTFLKQFSGPHLGPYRAALFGAFGAGSFAAPITHGLLKHGLEEMYRRVGLGWILVTVVCNGIGIGVYGLKFPERWYPRRFDLFGASHQLMHVFVVAAALAYACAVVQAFDYRHGQGVVC</sequence>
<evidence type="ECO:0000256" key="2">
    <source>
        <dbReference type="ARBA" id="ARBA00007018"/>
    </source>
</evidence>
<evidence type="ECO:0000256" key="5">
    <source>
        <dbReference type="ARBA" id="ARBA00023136"/>
    </source>
</evidence>
<feature type="transmembrane region" description="Helical" evidence="7">
    <location>
        <begin position="146"/>
        <end position="167"/>
    </location>
</feature>
<comment type="subcellular location">
    <subcellularLocation>
        <location evidence="1">Membrane</location>
        <topology evidence="1">Multi-pass membrane protein</topology>
    </subcellularLocation>
</comment>
<accession>A0A9P5CU49</accession>
<dbReference type="GeneID" id="63833416"/>
<evidence type="ECO:0000256" key="1">
    <source>
        <dbReference type="ARBA" id="ARBA00004141"/>
    </source>
</evidence>
<feature type="transmembrane region" description="Helical" evidence="7">
    <location>
        <begin position="45"/>
        <end position="67"/>
    </location>
</feature>